<keyword evidence="3 6" id="KW-0067">ATP-binding</keyword>
<dbReference type="SUPFAM" id="SSF52540">
    <property type="entry name" value="P-loop containing nucleoside triphosphate hydrolases"/>
    <property type="match status" value="1"/>
</dbReference>
<accession>A0ABP4SBJ0</accession>
<keyword evidence="1" id="KW-0813">Transport</keyword>
<sequence>MKSGREHLAELELRNVQQRFHARGVAAGYITAVDDVSFTLAAQPPQVVSLVGQSGSGKSTIARNVLGLQKPTSGSVLYGGKDIFKLSRAEYDAYRRDVQPVFQDPYAIFNPFYRVDRVLWKAVKKFGLTKIRSKGLQLIEESLRAVRLEPENVLGRYPHQLSGGQRQRIMLARVHMLRPSFIIADEPVSMLDAQVRKHFLDILLDFQREHGMTTLFITHDLSTVYYLGGEVMVITKGEIVERGPVSTVMHEPSHPYTKLLLDSIPQPDPDNRWTNRITVDELEDQERSDAKAAPAPEAPIL</sequence>
<dbReference type="RefSeq" id="WP_344145973.1">
    <property type="nucleotide sequence ID" value="NZ_BAAANF010000003.1"/>
</dbReference>
<evidence type="ECO:0000259" key="5">
    <source>
        <dbReference type="PROSITE" id="PS50893"/>
    </source>
</evidence>
<reference evidence="7" key="1">
    <citation type="journal article" date="2019" name="Int. J. Syst. Evol. Microbiol.">
        <title>The Global Catalogue of Microorganisms (GCM) 10K type strain sequencing project: providing services to taxonomists for standard genome sequencing and annotation.</title>
        <authorList>
            <consortium name="The Broad Institute Genomics Platform"/>
            <consortium name="The Broad Institute Genome Sequencing Center for Infectious Disease"/>
            <person name="Wu L."/>
            <person name="Ma J."/>
        </authorList>
    </citation>
    <scope>NUCLEOTIDE SEQUENCE [LARGE SCALE GENOMIC DNA]</scope>
    <source>
        <strain evidence="7">JCM 14307</strain>
    </source>
</reference>
<dbReference type="SMART" id="SM00382">
    <property type="entry name" value="AAA"/>
    <property type="match status" value="1"/>
</dbReference>
<dbReference type="PANTHER" id="PTHR43230">
    <property type="entry name" value="ABC-TYPE DIPEPTIDE/OLIGOPEPTIDE TRANSPORT SYSTEM, ATPASE COMPONENT"/>
    <property type="match status" value="1"/>
</dbReference>
<feature type="region of interest" description="Disordered" evidence="4">
    <location>
        <begin position="280"/>
        <end position="301"/>
    </location>
</feature>
<dbReference type="Proteomes" id="UP001500280">
    <property type="component" value="Unassembled WGS sequence"/>
</dbReference>
<dbReference type="EMBL" id="BAAANF010000003">
    <property type="protein sequence ID" value="GAA1670427.1"/>
    <property type="molecule type" value="Genomic_DNA"/>
</dbReference>
<protein>
    <submittedName>
        <fullName evidence="6">ABC transporter ATP-binding protein</fullName>
    </submittedName>
</protein>
<dbReference type="GO" id="GO:0005524">
    <property type="term" value="F:ATP binding"/>
    <property type="evidence" value="ECO:0007669"/>
    <property type="project" value="UniProtKB-KW"/>
</dbReference>
<dbReference type="InterPro" id="IPR003439">
    <property type="entry name" value="ABC_transporter-like_ATP-bd"/>
</dbReference>
<dbReference type="CDD" id="cd03257">
    <property type="entry name" value="ABC_NikE_OppD_transporters"/>
    <property type="match status" value="1"/>
</dbReference>
<keyword evidence="2" id="KW-0547">Nucleotide-binding</keyword>
<comment type="caution">
    <text evidence="6">The sequence shown here is derived from an EMBL/GenBank/DDBJ whole genome shotgun (WGS) entry which is preliminary data.</text>
</comment>
<evidence type="ECO:0000313" key="7">
    <source>
        <dbReference type="Proteomes" id="UP001500280"/>
    </source>
</evidence>
<dbReference type="InterPro" id="IPR027417">
    <property type="entry name" value="P-loop_NTPase"/>
</dbReference>
<evidence type="ECO:0000256" key="1">
    <source>
        <dbReference type="ARBA" id="ARBA00022448"/>
    </source>
</evidence>
<organism evidence="6 7">
    <name type="scientific">Kribbella yunnanensis</name>
    <dbReference type="NCBI Taxonomy" id="190194"/>
    <lineage>
        <taxon>Bacteria</taxon>
        <taxon>Bacillati</taxon>
        <taxon>Actinomycetota</taxon>
        <taxon>Actinomycetes</taxon>
        <taxon>Propionibacteriales</taxon>
        <taxon>Kribbellaceae</taxon>
        <taxon>Kribbella</taxon>
    </lineage>
</organism>
<dbReference type="PANTHER" id="PTHR43230:SF3">
    <property type="entry name" value="ABC-TYPE DIPEPTIDE_OLIGOPEPTIDE TRANSPORT SYSTEM, ATPASE COMPONENT"/>
    <property type="match status" value="1"/>
</dbReference>
<dbReference type="Gene3D" id="3.40.50.300">
    <property type="entry name" value="P-loop containing nucleotide triphosphate hydrolases"/>
    <property type="match status" value="1"/>
</dbReference>
<dbReference type="InterPro" id="IPR013563">
    <property type="entry name" value="Oligopep_ABC_C"/>
</dbReference>
<dbReference type="Pfam" id="PF08352">
    <property type="entry name" value="oligo_HPY"/>
    <property type="match status" value="1"/>
</dbReference>
<name>A0ABP4SBJ0_9ACTN</name>
<evidence type="ECO:0000256" key="4">
    <source>
        <dbReference type="SAM" id="MobiDB-lite"/>
    </source>
</evidence>
<evidence type="ECO:0000313" key="6">
    <source>
        <dbReference type="EMBL" id="GAA1670427.1"/>
    </source>
</evidence>
<dbReference type="Pfam" id="PF00005">
    <property type="entry name" value="ABC_tran"/>
    <property type="match status" value="1"/>
</dbReference>
<evidence type="ECO:0000256" key="2">
    <source>
        <dbReference type="ARBA" id="ARBA00022741"/>
    </source>
</evidence>
<gene>
    <name evidence="6" type="ORF">GCM10009745_11180</name>
</gene>
<evidence type="ECO:0000256" key="3">
    <source>
        <dbReference type="ARBA" id="ARBA00022840"/>
    </source>
</evidence>
<dbReference type="InterPro" id="IPR003593">
    <property type="entry name" value="AAA+_ATPase"/>
</dbReference>
<dbReference type="PROSITE" id="PS50893">
    <property type="entry name" value="ABC_TRANSPORTER_2"/>
    <property type="match status" value="1"/>
</dbReference>
<feature type="domain" description="ABC transporter" evidence="5">
    <location>
        <begin position="11"/>
        <end position="261"/>
    </location>
</feature>
<keyword evidence="7" id="KW-1185">Reference proteome</keyword>
<proteinExistence type="predicted"/>